<evidence type="ECO:0000313" key="3">
    <source>
        <dbReference type="EMBL" id="NEC84228.1"/>
    </source>
</evidence>
<dbReference type="AlphaFoldDB" id="A0A6G3UD85"/>
<dbReference type="InterPro" id="IPR034660">
    <property type="entry name" value="DinB/YfiT-like"/>
</dbReference>
<evidence type="ECO:0000259" key="2">
    <source>
        <dbReference type="Pfam" id="PF11716"/>
    </source>
</evidence>
<feature type="domain" description="Mycothiol-dependent maleylpyruvate isomerase metal-binding" evidence="2">
    <location>
        <begin position="1"/>
        <end position="37"/>
    </location>
</feature>
<dbReference type="RefSeq" id="WP_164339318.1">
    <property type="nucleotide sequence ID" value="NZ_JAAGMU010001768.1"/>
</dbReference>
<sequence length="154" mass="16273">RAVPSGVRVPWYGPPMSAASMATARLMETWAHGLDVADALGVERAPTARLRHIARLGVRTRDFAYAVHGLTPPAEPFRVELTAPGGELWTYGPEDAAQRVTGPGLDFCLLVTQRAHRADLALTAVGPDADRWLDIAQAFAGPPGGGRAPKGDAS</sequence>
<feature type="non-terminal residue" evidence="3">
    <location>
        <position position="1"/>
    </location>
</feature>
<dbReference type="Pfam" id="PF11716">
    <property type="entry name" value="MDMPI_N"/>
    <property type="match status" value="1"/>
</dbReference>
<proteinExistence type="predicted"/>
<gene>
    <name evidence="3" type="ORF">G3I38_34600</name>
</gene>
<reference evidence="3" key="1">
    <citation type="submission" date="2020-01" db="EMBL/GenBank/DDBJ databases">
        <title>Insect and environment-associated Actinomycetes.</title>
        <authorList>
            <person name="Currrie C."/>
            <person name="Chevrette M."/>
            <person name="Carlson C."/>
            <person name="Stubbendieck R."/>
            <person name="Wendt-Pienkowski E."/>
        </authorList>
    </citation>
    <scope>NUCLEOTIDE SEQUENCE</scope>
    <source>
        <strain evidence="3">SID7958</strain>
    </source>
</reference>
<dbReference type="NCBIfam" id="TIGR03084">
    <property type="entry name" value="TIGR03084 family metal-binding protein"/>
    <property type="match status" value="1"/>
</dbReference>
<feature type="domain" description="tRNA wybutosine-synthesis" evidence="1">
    <location>
        <begin position="73"/>
        <end position="123"/>
    </location>
</feature>
<accession>A0A6G3UD85</accession>
<dbReference type="InterPro" id="IPR017518">
    <property type="entry name" value="CHP03084"/>
</dbReference>
<protein>
    <submittedName>
        <fullName evidence="3">TIGR03084 family protein</fullName>
    </submittedName>
</protein>
<dbReference type="InterPro" id="IPR017517">
    <property type="entry name" value="Maleyloyr_isom"/>
</dbReference>
<dbReference type="SUPFAM" id="SSF109854">
    <property type="entry name" value="DinB/YfiT-like putative metalloenzymes"/>
    <property type="match status" value="1"/>
</dbReference>
<organism evidence="3">
    <name type="scientific">Streptomyces sp. SID7958</name>
    <dbReference type="NCBI Taxonomy" id="2706093"/>
    <lineage>
        <taxon>Bacteria</taxon>
        <taxon>Bacillati</taxon>
        <taxon>Actinomycetota</taxon>
        <taxon>Actinomycetes</taxon>
        <taxon>Kitasatosporales</taxon>
        <taxon>Streptomycetaceae</taxon>
        <taxon>Streptomyces</taxon>
    </lineage>
</organism>
<dbReference type="NCBIfam" id="TIGR03083">
    <property type="entry name" value="maleylpyruvate isomerase family mycothiol-dependent enzyme"/>
    <property type="match status" value="1"/>
</dbReference>
<dbReference type="InterPro" id="IPR024344">
    <property type="entry name" value="MDMPI_metal-binding"/>
</dbReference>
<name>A0A6G3UD85_9ACTN</name>
<dbReference type="GO" id="GO:0046872">
    <property type="term" value="F:metal ion binding"/>
    <property type="evidence" value="ECO:0007669"/>
    <property type="project" value="InterPro"/>
</dbReference>
<evidence type="ECO:0000259" key="1">
    <source>
        <dbReference type="Pfam" id="PF08608"/>
    </source>
</evidence>
<dbReference type="InterPro" id="IPR013917">
    <property type="entry name" value="tRNA_wybutosine-synth"/>
</dbReference>
<dbReference type="Pfam" id="PF08608">
    <property type="entry name" value="Wyosine_form"/>
    <property type="match status" value="1"/>
</dbReference>
<comment type="caution">
    <text evidence="3">The sequence shown here is derived from an EMBL/GenBank/DDBJ whole genome shotgun (WGS) entry which is preliminary data.</text>
</comment>
<dbReference type="EMBL" id="JAAGMU010001768">
    <property type="protein sequence ID" value="NEC84228.1"/>
    <property type="molecule type" value="Genomic_DNA"/>
</dbReference>